<dbReference type="Pfam" id="PF00386">
    <property type="entry name" value="C1q"/>
    <property type="match status" value="1"/>
</dbReference>
<reference evidence="6" key="1">
    <citation type="submission" date="2015-03" db="EMBL/GenBank/DDBJ databases">
        <title>Molecular characterization and expression analysis of C1q domain containing protein 2.</title>
        <authorList>
            <person name="Bathige S.D.N.K."/>
            <person name="Umasuthan N."/>
            <person name="Jayasinghe J.D.H.E."/>
            <person name="Godahewa G.I."/>
            <person name="Lee J."/>
        </authorList>
    </citation>
    <scope>NUCLEOTIDE SEQUENCE</scope>
</reference>
<dbReference type="SMART" id="SM00110">
    <property type="entry name" value="C1Q"/>
    <property type="match status" value="1"/>
</dbReference>
<feature type="domain" description="C1q" evidence="5">
    <location>
        <begin position="302"/>
        <end position="435"/>
    </location>
</feature>
<feature type="signal peptide" evidence="4">
    <location>
        <begin position="1"/>
        <end position="17"/>
    </location>
</feature>
<dbReference type="InterPro" id="IPR050392">
    <property type="entry name" value="Collagen/C1q_domain"/>
</dbReference>
<keyword evidence="2" id="KW-0964">Secreted</keyword>
<dbReference type="PRINTS" id="PR00007">
    <property type="entry name" value="COMPLEMNTC1Q"/>
</dbReference>
<evidence type="ECO:0000313" key="6">
    <source>
        <dbReference type="EMBL" id="AKJ25940.1"/>
    </source>
</evidence>
<evidence type="ECO:0000256" key="2">
    <source>
        <dbReference type="ARBA" id="ARBA00022525"/>
    </source>
</evidence>
<dbReference type="Gene3D" id="2.60.120.40">
    <property type="match status" value="1"/>
</dbReference>
<evidence type="ECO:0000256" key="1">
    <source>
        <dbReference type="ARBA" id="ARBA00004613"/>
    </source>
</evidence>
<keyword evidence="4" id="KW-0732">Signal</keyword>
<dbReference type="Gene3D" id="1.20.5.1700">
    <property type="match status" value="1"/>
</dbReference>
<accession>A0A141BGQ5</accession>
<evidence type="ECO:0000259" key="5">
    <source>
        <dbReference type="PROSITE" id="PS50871"/>
    </source>
</evidence>
<protein>
    <submittedName>
        <fullName evidence="6">C1q domain containing protein 2</fullName>
    </submittedName>
</protein>
<dbReference type="PANTHER" id="PTHR15427:SF33">
    <property type="entry name" value="COLLAGEN IV NC1 DOMAIN-CONTAINING PROTEIN"/>
    <property type="match status" value="1"/>
</dbReference>
<feature type="coiled-coil region" evidence="3">
    <location>
        <begin position="57"/>
        <end position="98"/>
    </location>
</feature>
<dbReference type="AlphaFoldDB" id="A0A141BGQ5"/>
<evidence type="ECO:0000256" key="3">
    <source>
        <dbReference type="SAM" id="Coils"/>
    </source>
</evidence>
<keyword evidence="3" id="KW-0175">Coiled coil</keyword>
<dbReference type="EMBL" id="KP982896">
    <property type="protein sequence ID" value="AKJ25940.1"/>
    <property type="molecule type" value="Genomic_DNA"/>
</dbReference>
<feature type="chain" id="PRO_5007491885" evidence="4">
    <location>
        <begin position="18"/>
        <end position="435"/>
    </location>
</feature>
<dbReference type="GO" id="GO:0005581">
    <property type="term" value="C:collagen trimer"/>
    <property type="evidence" value="ECO:0007669"/>
    <property type="project" value="UniProtKB-KW"/>
</dbReference>
<evidence type="ECO:0000256" key="4">
    <source>
        <dbReference type="SAM" id="SignalP"/>
    </source>
</evidence>
<proteinExistence type="predicted"/>
<organism evidence="6">
    <name type="scientific">Haliotis discus discus</name>
    <name type="common">disc abalone</name>
    <dbReference type="NCBI Taxonomy" id="91233"/>
    <lineage>
        <taxon>Eukaryota</taxon>
        <taxon>Metazoa</taxon>
        <taxon>Spiralia</taxon>
        <taxon>Lophotrochozoa</taxon>
        <taxon>Mollusca</taxon>
        <taxon>Gastropoda</taxon>
        <taxon>Vetigastropoda</taxon>
        <taxon>Lepetellida</taxon>
        <taxon>Haliotoidea</taxon>
        <taxon>Haliotidae</taxon>
        <taxon>Haliotis</taxon>
    </lineage>
</organism>
<sequence length="435" mass="46957">MYVAVFSLCILLSGSLSGLILPMTKPDGSTDLSSLLSHVILLEQTVTSLQTTTVQLQSDLQSNKAQAAAEISSLKDEVASLKTELRVSSNDLAVLKAEVNDMKRGNSNANTQVNLTVLDSISHEVKLNTAQVSAVQSDVKMLHKQLSLVNSTVYDVKREADSFLKNTSSVVQLLTHKQVVENMELQATNALALRTSQQVERLELDMNTTSAGLHMTQKNLNLTSTEVTTLRNDLSVVQKQSLDNKHSLTQVSQDVQLVSADVHTTKNNISLTISEVGTLKADLAVVQNQSLDNKQLVTTLASKNRNVAFHAHSSTDKPPSNTPLTFRNVDYNAGSGYSTNTGKFTAPVSGTYMFWTQLEMYESNSSVYVNIMKSGVGLAAGYVETDSTVNDADASAVTVNHLNKGEEVWVEISVSNTIIGSFGASYFGGVMLSAD</sequence>
<dbReference type="PANTHER" id="PTHR15427">
    <property type="entry name" value="EMILIN ELASTIN MICROFIBRIL INTERFACE-LOCATED PROTEIN ELASTIN MICROFIBRIL INTERFACER"/>
    <property type="match status" value="1"/>
</dbReference>
<name>A0A141BGQ5_HALDI</name>
<dbReference type="PROSITE" id="PS50871">
    <property type="entry name" value="C1Q"/>
    <property type="match status" value="1"/>
</dbReference>
<dbReference type="SUPFAM" id="SSF49842">
    <property type="entry name" value="TNF-like"/>
    <property type="match status" value="1"/>
</dbReference>
<dbReference type="InterPro" id="IPR001073">
    <property type="entry name" value="C1q_dom"/>
</dbReference>
<dbReference type="InterPro" id="IPR008983">
    <property type="entry name" value="Tumour_necrosis_fac-like_dom"/>
</dbReference>
<comment type="subcellular location">
    <subcellularLocation>
        <location evidence="1">Secreted</location>
    </subcellularLocation>
</comment>